<keyword evidence="7 11" id="KW-0256">Endoplasmic reticulum</keyword>
<comment type="function">
    <text evidence="11">Required for proper folding and/or the stability of a subset of proteins in the endoplasmic reticulum. Component of glycosylphosphatidylinositol-mannosyltransferase 1 which transfers the first of the 4 mannoses in the GPI-anchor precursors during GPI-anchor biosynthesis. Probably acts by stabilizing the mannosyltransferase GPI14.</text>
</comment>
<keyword evidence="6" id="KW-0812">Transmembrane</keyword>
<dbReference type="GO" id="GO:0005789">
    <property type="term" value="C:endoplasmic reticulum membrane"/>
    <property type="evidence" value="ECO:0007669"/>
    <property type="project" value="UniProtKB-SubCell"/>
</dbReference>
<dbReference type="SMART" id="SM00780">
    <property type="entry name" value="PIG-X"/>
    <property type="match status" value="1"/>
</dbReference>
<evidence type="ECO:0000256" key="9">
    <source>
        <dbReference type="ARBA" id="ARBA00023136"/>
    </source>
</evidence>
<proteinExistence type="inferred from homology"/>
<evidence type="ECO:0000256" key="1">
    <source>
        <dbReference type="ARBA" id="ARBA00004643"/>
    </source>
</evidence>
<dbReference type="Pfam" id="PF08320">
    <property type="entry name" value="PIG-X"/>
    <property type="match status" value="1"/>
</dbReference>
<evidence type="ECO:0000256" key="11">
    <source>
        <dbReference type="RuleBase" id="RU366056"/>
    </source>
</evidence>
<reference evidence="12" key="2">
    <citation type="submission" date="2021-01" db="EMBL/GenBank/DDBJ databases">
        <authorList>
            <person name="Schikora-Tamarit M.A."/>
        </authorList>
    </citation>
    <scope>NUCLEOTIDE SEQUENCE</scope>
    <source>
        <strain evidence="12">CBS2887</strain>
    </source>
</reference>
<evidence type="ECO:0000256" key="8">
    <source>
        <dbReference type="ARBA" id="ARBA00022989"/>
    </source>
</evidence>
<accession>A0A9P8QBY4</accession>
<protein>
    <recommendedName>
        <fullName evidence="4 11">Protein PBN1</fullName>
    </recommendedName>
</protein>
<keyword evidence="13" id="KW-1185">Reference proteome</keyword>
<evidence type="ECO:0000256" key="5">
    <source>
        <dbReference type="ARBA" id="ARBA00022502"/>
    </source>
</evidence>
<evidence type="ECO:0000313" key="12">
    <source>
        <dbReference type="EMBL" id="KAH3686850.1"/>
    </source>
</evidence>
<evidence type="ECO:0000256" key="2">
    <source>
        <dbReference type="ARBA" id="ARBA00004687"/>
    </source>
</evidence>
<evidence type="ECO:0000256" key="4">
    <source>
        <dbReference type="ARBA" id="ARBA00020410"/>
    </source>
</evidence>
<name>A0A9P8QBY4_WICPI</name>
<dbReference type="PANTHER" id="PTHR28533">
    <property type="entry name" value="PROTEIN PBN1"/>
    <property type="match status" value="1"/>
</dbReference>
<dbReference type="GO" id="GO:0000030">
    <property type="term" value="F:mannosyltransferase activity"/>
    <property type="evidence" value="ECO:0007669"/>
    <property type="project" value="TreeGrafter"/>
</dbReference>
<keyword evidence="10" id="KW-0325">Glycoprotein</keyword>
<organism evidence="12 13">
    <name type="scientific">Wickerhamomyces pijperi</name>
    <name type="common">Yeast</name>
    <name type="synonym">Pichia pijperi</name>
    <dbReference type="NCBI Taxonomy" id="599730"/>
    <lineage>
        <taxon>Eukaryota</taxon>
        <taxon>Fungi</taxon>
        <taxon>Dikarya</taxon>
        <taxon>Ascomycota</taxon>
        <taxon>Saccharomycotina</taxon>
        <taxon>Saccharomycetes</taxon>
        <taxon>Phaffomycetales</taxon>
        <taxon>Wickerhamomycetaceae</taxon>
        <taxon>Wickerhamomyces</taxon>
    </lineage>
</organism>
<evidence type="ECO:0000313" key="13">
    <source>
        <dbReference type="Proteomes" id="UP000774326"/>
    </source>
</evidence>
<sequence length="475" mass="53994">MAKQRTTLKLASLNAIDTDNLILQKDQVQIPASVYLKRQDRLTIEKDELPQPLQQLLENMYQFRIQWRSNSDESDELFQNFATKGLEIDLVPSILEYEQVFNQFEAYFSRYLPFHFKAENLISTATSATYHVIPDREITGAQLQKLITDSLSTFSSNNTADQIDSITHQLSNLDIAWSTESNQLSIKWMTPPHDIIVAPSQIKKELGLFQARKFDEEDLELTGLTLTIQDQDRFVEPSNTLLILKSRHQTIGNGLHFQFKEPVGLHPTLQISGLSATSKPYANCELFMFSHLQNSLIFDRYQYDEKSLSLINSWGENDLELPQYKVDRYGSIQLFQVLDKGGDLVDSVEIKYHSRYLAVDEGNSTSGSFELLTPSLFYACDSSENLKDAELVSTNTFDSYYLGYESFFEPSTNFYHFSNNQSTLSYDIPRGKAGDFAGVQLITFASVVLGTLALLCKVYGSLIANPKLPESKKDK</sequence>
<dbReference type="Proteomes" id="UP000774326">
    <property type="component" value="Unassembled WGS sequence"/>
</dbReference>
<dbReference type="AlphaFoldDB" id="A0A9P8QBY4"/>
<dbReference type="InterPro" id="IPR042322">
    <property type="entry name" value="Pbn1"/>
</dbReference>
<dbReference type="OrthoDB" id="5546453at2759"/>
<comment type="caution">
    <text evidence="12">The sequence shown here is derived from an EMBL/GenBank/DDBJ whole genome shotgun (WGS) entry which is preliminary data.</text>
</comment>
<evidence type="ECO:0000256" key="7">
    <source>
        <dbReference type="ARBA" id="ARBA00022824"/>
    </source>
</evidence>
<dbReference type="GO" id="GO:0006506">
    <property type="term" value="P:GPI anchor biosynthetic process"/>
    <property type="evidence" value="ECO:0007669"/>
    <property type="project" value="UniProtKB-KW"/>
</dbReference>
<gene>
    <name evidence="12" type="ORF">WICPIJ_002177</name>
</gene>
<dbReference type="PANTHER" id="PTHR28533:SF1">
    <property type="entry name" value="PROTEIN PBN1"/>
    <property type="match status" value="1"/>
</dbReference>
<comment type="pathway">
    <text evidence="2 11">Glycolipid biosynthesis; glycosylphosphatidylinositol-anchor biosynthesis.</text>
</comment>
<evidence type="ECO:0000256" key="6">
    <source>
        <dbReference type="ARBA" id="ARBA00022692"/>
    </source>
</evidence>
<comment type="subcellular location">
    <subcellularLocation>
        <location evidence="11">Endoplasmic reticulum membrane</location>
        <topology evidence="11">Single-pass membrane protein</topology>
    </subcellularLocation>
    <subcellularLocation>
        <location evidence="1">Endoplasmic reticulum membrane</location>
        <topology evidence="1">Single-pass type III membrane protein</topology>
    </subcellularLocation>
</comment>
<dbReference type="GO" id="GO:1990529">
    <property type="term" value="C:glycosylphosphatidylinositol-mannosyltransferase I complex"/>
    <property type="evidence" value="ECO:0007669"/>
    <property type="project" value="TreeGrafter"/>
</dbReference>
<keyword evidence="9" id="KW-0472">Membrane</keyword>
<keyword evidence="5 11" id="KW-0337">GPI-anchor biosynthesis</keyword>
<dbReference type="InterPro" id="IPR013233">
    <property type="entry name" value="PIG-X/PBN1"/>
</dbReference>
<keyword evidence="8" id="KW-1133">Transmembrane helix</keyword>
<evidence type="ECO:0000256" key="3">
    <source>
        <dbReference type="ARBA" id="ARBA00010345"/>
    </source>
</evidence>
<comment type="similarity">
    <text evidence="3 11">Belongs to the PIGX family.</text>
</comment>
<reference evidence="12" key="1">
    <citation type="journal article" date="2021" name="Open Biol.">
        <title>Shared evolutionary footprints suggest mitochondrial oxidative damage underlies multiple complex I losses in fungi.</title>
        <authorList>
            <person name="Schikora-Tamarit M.A."/>
            <person name="Marcet-Houben M."/>
            <person name="Nosek J."/>
            <person name="Gabaldon T."/>
        </authorList>
    </citation>
    <scope>NUCLEOTIDE SEQUENCE</scope>
    <source>
        <strain evidence="12">CBS2887</strain>
    </source>
</reference>
<dbReference type="EMBL" id="JAEUBG010001186">
    <property type="protein sequence ID" value="KAH3686850.1"/>
    <property type="molecule type" value="Genomic_DNA"/>
</dbReference>
<evidence type="ECO:0000256" key="10">
    <source>
        <dbReference type="ARBA" id="ARBA00023180"/>
    </source>
</evidence>